<protein>
    <submittedName>
        <fullName evidence="3">NADH dehydrogenase</fullName>
    </submittedName>
</protein>
<evidence type="ECO:0000259" key="2">
    <source>
        <dbReference type="PROSITE" id="PS51819"/>
    </source>
</evidence>
<evidence type="ECO:0000256" key="1">
    <source>
        <dbReference type="ARBA" id="ARBA00022723"/>
    </source>
</evidence>
<sequence length="342" mass="37576">MRASALAHLVFERPDLDRAAAFLLDFGLVVAHRTEHTLYLRGAAPSHYAYRVERGPRARFVGAGYLVDARSDLERLAQIDGAGPVTSSEHPGRGAMVRLRDPSGFIVEVVAEQDEPARLSQRAPMDLGNVGNARRRVNATQRLPIEPAALLRLGHHVIEVSEYQATCAWYTRHLGLVPSDVQVFEDGSPAVTFLRLDRGATPTDHHTLAMAQGVMPAFGHAAFEVLDADAVGMGHRVLREKAWAHAWGIGRHLLGSQIFDYWEDPWGARHEHYCDGDLFTADQPLGVHAVSREGMAQWGPPMPRSFTKPRLSPSSLLAIARNVSRSDDLSLGKLATLARLFG</sequence>
<dbReference type="InterPro" id="IPR004360">
    <property type="entry name" value="Glyas_Fos-R_dOase_dom"/>
</dbReference>
<dbReference type="GO" id="GO:0004493">
    <property type="term" value="F:methylmalonyl-CoA epimerase activity"/>
    <property type="evidence" value="ECO:0007669"/>
    <property type="project" value="TreeGrafter"/>
</dbReference>
<dbReference type="PANTHER" id="PTHR43048">
    <property type="entry name" value="METHYLMALONYL-COA EPIMERASE"/>
    <property type="match status" value="1"/>
</dbReference>
<dbReference type="Gene3D" id="3.10.180.10">
    <property type="entry name" value="2,3-Dihydroxybiphenyl 1,2-Dioxygenase, domain 1"/>
    <property type="match status" value="2"/>
</dbReference>
<keyword evidence="1" id="KW-0479">Metal-binding</keyword>
<feature type="domain" description="VOC" evidence="2">
    <location>
        <begin position="5"/>
        <end position="112"/>
    </location>
</feature>
<dbReference type="AlphaFoldDB" id="A0A017T5H9"/>
<dbReference type="PANTHER" id="PTHR43048:SF3">
    <property type="entry name" value="METHYLMALONYL-COA EPIMERASE, MITOCHONDRIAL"/>
    <property type="match status" value="1"/>
</dbReference>
<dbReference type="EMBL" id="ASRX01000041">
    <property type="protein sequence ID" value="EYF03831.1"/>
    <property type="molecule type" value="Genomic_DNA"/>
</dbReference>
<dbReference type="STRING" id="1192034.CAP_5095"/>
<feature type="domain" description="VOC" evidence="2">
    <location>
        <begin position="152"/>
        <end position="275"/>
    </location>
</feature>
<dbReference type="InterPro" id="IPR051785">
    <property type="entry name" value="MMCE/EMCE_epimerase"/>
</dbReference>
<name>A0A017T5H9_9BACT</name>
<dbReference type="InterPro" id="IPR029068">
    <property type="entry name" value="Glyas_Bleomycin-R_OHBP_Dase"/>
</dbReference>
<dbReference type="InterPro" id="IPR037523">
    <property type="entry name" value="VOC_core"/>
</dbReference>
<dbReference type="GO" id="GO:0046491">
    <property type="term" value="P:L-methylmalonyl-CoA metabolic process"/>
    <property type="evidence" value="ECO:0007669"/>
    <property type="project" value="TreeGrafter"/>
</dbReference>
<accession>A0A017T5H9</accession>
<organism evidence="3 4">
    <name type="scientific">Chondromyces apiculatus DSM 436</name>
    <dbReference type="NCBI Taxonomy" id="1192034"/>
    <lineage>
        <taxon>Bacteria</taxon>
        <taxon>Pseudomonadati</taxon>
        <taxon>Myxococcota</taxon>
        <taxon>Polyangia</taxon>
        <taxon>Polyangiales</taxon>
        <taxon>Polyangiaceae</taxon>
        <taxon>Chondromyces</taxon>
    </lineage>
</organism>
<dbReference type="GO" id="GO:0046872">
    <property type="term" value="F:metal ion binding"/>
    <property type="evidence" value="ECO:0007669"/>
    <property type="project" value="UniProtKB-KW"/>
</dbReference>
<dbReference type="Pfam" id="PF00903">
    <property type="entry name" value="Glyoxalase"/>
    <property type="match status" value="1"/>
</dbReference>
<dbReference type="PROSITE" id="PS51819">
    <property type="entry name" value="VOC"/>
    <property type="match status" value="2"/>
</dbReference>
<keyword evidence="4" id="KW-1185">Reference proteome</keyword>
<evidence type="ECO:0000313" key="3">
    <source>
        <dbReference type="EMBL" id="EYF03831.1"/>
    </source>
</evidence>
<gene>
    <name evidence="3" type="ORF">CAP_5095</name>
</gene>
<dbReference type="SUPFAM" id="SSF54593">
    <property type="entry name" value="Glyoxalase/Bleomycin resistance protein/Dihydroxybiphenyl dioxygenase"/>
    <property type="match status" value="1"/>
</dbReference>
<dbReference type="eggNOG" id="COG0346">
    <property type="taxonomic scope" value="Bacteria"/>
</dbReference>
<proteinExistence type="predicted"/>
<comment type="caution">
    <text evidence="3">The sequence shown here is derived from an EMBL/GenBank/DDBJ whole genome shotgun (WGS) entry which is preliminary data.</text>
</comment>
<reference evidence="3 4" key="1">
    <citation type="submission" date="2013-05" db="EMBL/GenBank/DDBJ databases">
        <title>Genome assembly of Chondromyces apiculatus DSM 436.</title>
        <authorList>
            <person name="Sharma G."/>
            <person name="Khatri I."/>
            <person name="Kaur C."/>
            <person name="Mayilraj S."/>
            <person name="Subramanian S."/>
        </authorList>
    </citation>
    <scope>NUCLEOTIDE SEQUENCE [LARGE SCALE GENOMIC DNA]</scope>
    <source>
        <strain evidence="3 4">DSM 436</strain>
    </source>
</reference>
<dbReference type="Proteomes" id="UP000019678">
    <property type="component" value="Unassembled WGS sequence"/>
</dbReference>
<evidence type="ECO:0000313" key="4">
    <source>
        <dbReference type="Proteomes" id="UP000019678"/>
    </source>
</evidence>